<dbReference type="InterPro" id="IPR036510">
    <property type="entry name" value="Ribosomal_bS20_sf"/>
</dbReference>
<accession>A0A0G1Q976</accession>
<evidence type="ECO:0000256" key="5">
    <source>
        <dbReference type="ARBA" id="ARBA00035136"/>
    </source>
</evidence>
<dbReference type="NCBIfam" id="TIGR00029">
    <property type="entry name" value="S20"/>
    <property type="match status" value="1"/>
</dbReference>
<dbReference type="GO" id="GO:0003735">
    <property type="term" value="F:structural constituent of ribosome"/>
    <property type="evidence" value="ECO:0007669"/>
    <property type="project" value="InterPro"/>
</dbReference>
<name>A0A0G1Q976_9BACT</name>
<dbReference type="Proteomes" id="UP000034795">
    <property type="component" value="Unassembled WGS sequence"/>
</dbReference>
<gene>
    <name evidence="7" type="ORF">UX57_C0003G0054</name>
</gene>
<evidence type="ECO:0000256" key="1">
    <source>
        <dbReference type="ARBA" id="ARBA00022730"/>
    </source>
</evidence>
<dbReference type="InterPro" id="IPR002583">
    <property type="entry name" value="Ribosomal_bS20"/>
</dbReference>
<dbReference type="GO" id="GO:0005840">
    <property type="term" value="C:ribosome"/>
    <property type="evidence" value="ECO:0007669"/>
    <property type="project" value="UniProtKB-KW"/>
</dbReference>
<sequence>MPIKANAKKALRQTIKRAQRNTIVKAEIHSLRVKLRKLLDSKKAEEAEKLSSTIVKKLDKAVSKKIYKQNTAARLKSRFMQKINAAKKAV</sequence>
<evidence type="ECO:0000256" key="4">
    <source>
        <dbReference type="ARBA" id="ARBA00023274"/>
    </source>
</evidence>
<evidence type="ECO:0000256" key="2">
    <source>
        <dbReference type="ARBA" id="ARBA00022884"/>
    </source>
</evidence>
<reference evidence="7 8" key="1">
    <citation type="journal article" date="2015" name="Nature">
        <title>rRNA introns, odd ribosomes, and small enigmatic genomes across a large radiation of phyla.</title>
        <authorList>
            <person name="Brown C.T."/>
            <person name="Hug L.A."/>
            <person name="Thomas B.C."/>
            <person name="Sharon I."/>
            <person name="Castelle C.J."/>
            <person name="Singh A."/>
            <person name="Wilkins M.J."/>
            <person name="Williams K.H."/>
            <person name="Banfield J.F."/>
        </authorList>
    </citation>
    <scope>NUCLEOTIDE SEQUENCE [LARGE SCALE GENOMIC DNA]</scope>
</reference>
<dbReference type="Gene3D" id="1.20.58.110">
    <property type="entry name" value="Ribosomal protein S20"/>
    <property type="match status" value="1"/>
</dbReference>
<evidence type="ECO:0000313" key="8">
    <source>
        <dbReference type="Proteomes" id="UP000034795"/>
    </source>
</evidence>
<dbReference type="SUPFAM" id="SSF46992">
    <property type="entry name" value="Ribosomal protein S20"/>
    <property type="match status" value="1"/>
</dbReference>
<keyword evidence="1" id="KW-0699">rRNA-binding</keyword>
<keyword evidence="3 7" id="KW-0689">Ribosomal protein</keyword>
<keyword evidence="4" id="KW-0687">Ribonucleoprotein</keyword>
<dbReference type="AlphaFoldDB" id="A0A0G1Q976"/>
<dbReference type="GO" id="GO:0006412">
    <property type="term" value="P:translation"/>
    <property type="evidence" value="ECO:0007669"/>
    <property type="project" value="InterPro"/>
</dbReference>
<evidence type="ECO:0000256" key="3">
    <source>
        <dbReference type="ARBA" id="ARBA00022980"/>
    </source>
</evidence>
<comment type="caution">
    <text evidence="7">The sequence shown here is derived from an EMBL/GenBank/DDBJ whole genome shotgun (WGS) entry which is preliminary data.</text>
</comment>
<dbReference type="GO" id="GO:1990904">
    <property type="term" value="C:ribonucleoprotein complex"/>
    <property type="evidence" value="ECO:0007669"/>
    <property type="project" value="UniProtKB-KW"/>
</dbReference>
<dbReference type="EMBL" id="LCMS01000003">
    <property type="protein sequence ID" value="KKU41554.1"/>
    <property type="molecule type" value="Genomic_DNA"/>
</dbReference>
<organism evidence="7 8">
    <name type="scientific">Candidatus Uhrbacteria bacterium GW2011_GWE2_46_68</name>
    <dbReference type="NCBI Taxonomy" id="1618994"/>
    <lineage>
        <taxon>Bacteria</taxon>
        <taxon>Candidatus Uhriibacteriota</taxon>
    </lineage>
</organism>
<evidence type="ECO:0000313" key="7">
    <source>
        <dbReference type="EMBL" id="KKU41554.1"/>
    </source>
</evidence>
<evidence type="ECO:0000256" key="6">
    <source>
        <dbReference type="ARBA" id="ARBA00035343"/>
    </source>
</evidence>
<dbReference type="GO" id="GO:0019843">
    <property type="term" value="F:rRNA binding"/>
    <property type="evidence" value="ECO:0007669"/>
    <property type="project" value="UniProtKB-KW"/>
</dbReference>
<protein>
    <recommendedName>
        <fullName evidence="5">Small ribosomal subunit protein bS20</fullName>
    </recommendedName>
    <alternativeName>
        <fullName evidence="6">30S ribosomal protein S20</fullName>
    </alternativeName>
</protein>
<dbReference type="Pfam" id="PF01649">
    <property type="entry name" value="Ribosomal_S20p"/>
    <property type="match status" value="1"/>
</dbReference>
<proteinExistence type="predicted"/>
<keyword evidence="2" id="KW-0694">RNA-binding</keyword>
<dbReference type="STRING" id="1618994.UX57_C0003G0054"/>